<dbReference type="EMBL" id="QUSW01000001">
    <property type="protein sequence ID" value="RQP25536.1"/>
    <property type="molecule type" value="Genomic_DNA"/>
</dbReference>
<accession>A0A3N7HVX9</accession>
<evidence type="ECO:0000256" key="3">
    <source>
        <dbReference type="ARBA" id="ARBA00022833"/>
    </source>
</evidence>
<dbReference type="PANTHER" id="PTHR28620">
    <property type="entry name" value="CENTROMERE PROTEIN V"/>
    <property type="match status" value="1"/>
</dbReference>
<dbReference type="RefSeq" id="WP_124538188.1">
    <property type="nucleotide sequence ID" value="NZ_QUSW01000001.1"/>
</dbReference>
<organism evidence="5 6">
    <name type="scientific">Piscinibacter terrae</name>
    <dbReference type="NCBI Taxonomy" id="2496871"/>
    <lineage>
        <taxon>Bacteria</taxon>
        <taxon>Pseudomonadati</taxon>
        <taxon>Pseudomonadota</taxon>
        <taxon>Betaproteobacteria</taxon>
        <taxon>Burkholderiales</taxon>
        <taxon>Sphaerotilaceae</taxon>
        <taxon>Piscinibacter</taxon>
    </lineage>
</organism>
<gene>
    <name evidence="5" type="ORF">DZC73_00160</name>
</gene>
<evidence type="ECO:0000259" key="4">
    <source>
        <dbReference type="PROSITE" id="PS51891"/>
    </source>
</evidence>
<dbReference type="PANTHER" id="PTHR28620:SF1">
    <property type="entry name" value="CENP-V_GFA DOMAIN-CONTAINING PROTEIN"/>
    <property type="match status" value="1"/>
</dbReference>
<keyword evidence="2" id="KW-0479">Metal-binding</keyword>
<sequence length="120" mass="13539">MLTTTCHCGAVTIEIPEAPKAVTNCNCSLCRRVGGLWGYYAYGTVRIGGHPENTEGYVWGDKTLRTCRCKTCGCVTHWEPLDPNEHPRMAVNIRNFDPKDIGDVRIRRFDGADTWTYLDE</sequence>
<dbReference type="Gene3D" id="2.170.150.70">
    <property type="match status" value="1"/>
</dbReference>
<proteinExistence type="inferred from homology"/>
<dbReference type="OrthoDB" id="327703at2"/>
<name>A0A3N7HVX9_9BURK</name>
<dbReference type="PROSITE" id="PS51891">
    <property type="entry name" value="CENP_V_GFA"/>
    <property type="match status" value="1"/>
</dbReference>
<dbReference type="SUPFAM" id="SSF51316">
    <property type="entry name" value="Mss4-like"/>
    <property type="match status" value="1"/>
</dbReference>
<comment type="caution">
    <text evidence="5">The sequence shown here is derived from an EMBL/GenBank/DDBJ whole genome shotgun (WGS) entry which is preliminary data.</text>
</comment>
<dbReference type="InterPro" id="IPR011057">
    <property type="entry name" value="Mss4-like_sf"/>
</dbReference>
<reference evidence="5 6" key="2">
    <citation type="submission" date="2018-12" db="EMBL/GenBank/DDBJ databases">
        <title>Rhizobacter gummiphilus sp. nov., a rubber-degrading bacterium isolated from the soil of a botanical garden in Japan.</title>
        <authorList>
            <person name="Shunsuke S.S."/>
        </authorList>
    </citation>
    <scope>NUCLEOTIDE SEQUENCE [LARGE SCALE GENOMIC DNA]</scope>
    <source>
        <strain evidence="5 6">S-16</strain>
    </source>
</reference>
<dbReference type="GO" id="GO:0016846">
    <property type="term" value="F:carbon-sulfur lyase activity"/>
    <property type="evidence" value="ECO:0007669"/>
    <property type="project" value="InterPro"/>
</dbReference>
<dbReference type="GO" id="GO:0046872">
    <property type="term" value="F:metal ion binding"/>
    <property type="evidence" value="ECO:0007669"/>
    <property type="project" value="UniProtKB-KW"/>
</dbReference>
<evidence type="ECO:0000313" key="5">
    <source>
        <dbReference type="EMBL" id="RQP25536.1"/>
    </source>
</evidence>
<dbReference type="Pfam" id="PF04828">
    <property type="entry name" value="GFA"/>
    <property type="match status" value="1"/>
</dbReference>
<evidence type="ECO:0000256" key="1">
    <source>
        <dbReference type="ARBA" id="ARBA00005495"/>
    </source>
</evidence>
<keyword evidence="3" id="KW-0862">Zinc</keyword>
<dbReference type="InterPro" id="IPR052355">
    <property type="entry name" value="CENP-V-like"/>
</dbReference>
<dbReference type="AlphaFoldDB" id="A0A3N7HVX9"/>
<evidence type="ECO:0000256" key="2">
    <source>
        <dbReference type="ARBA" id="ARBA00022723"/>
    </source>
</evidence>
<protein>
    <submittedName>
        <fullName evidence="5">GFA family protein</fullName>
    </submittedName>
</protein>
<dbReference type="Proteomes" id="UP000267464">
    <property type="component" value="Unassembled WGS sequence"/>
</dbReference>
<reference evidence="5 6" key="1">
    <citation type="submission" date="2018-08" db="EMBL/GenBank/DDBJ databases">
        <authorList>
            <person name="Khan S.A."/>
            <person name="Jeon C.O."/>
            <person name="Chun B.H."/>
            <person name="Jeong S.E."/>
        </authorList>
    </citation>
    <scope>NUCLEOTIDE SEQUENCE [LARGE SCALE GENOMIC DNA]</scope>
    <source>
        <strain evidence="5 6">S-16</strain>
    </source>
</reference>
<feature type="domain" description="CENP-V/GFA" evidence="4">
    <location>
        <begin position="2"/>
        <end position="116"/>
    </location>
</feature>
<comment type="similarity">
    <text evidence="1">Belongs to the Gfa family.</text>
</comment>
<evidence type="ECO:0000313" key="6">
    <source>
        <dbReference type="Proteomes" id="UP000267464"/>
    </source>
</evidence>
<dbReference type="InterPro" id="IPR006913">
    <property type="entry name" value="CENP-V/GFA"/>
</dbReference>
<keyword evidence="6" id="KW-1185">Reference proteome</keyword>